<keyword evidence="2" id="KW-0645">Protease</keyword>
<evidence type="ECO:0000256" key="3">
    <source>
        <dbReference type="ARBA" id="ARBA00022723"/>
    </source>
</evidence>
<dbReference type="PROSITE" id="PS01302">
    <property type="entry name" value="UPF0758"/>
    <property type="match status" value="1"/>
</dbReference>
<proteinExistence type="inferred from homology"/>
<evidence type="ECO:0000256" key="6">
    <source>
        <dbReference type="ARBA" id="ARBA00023049"/>
    </source>
</evidence>
<gene>
    <name evidence="9" type="primary">radC</name>
    <name evidence="9" type="ORF">ACCQ42_06240</name>
</gene>
<accession>A0ABW9MDH2</accession>
<reference evidence="9 10" key="1">
    <citation type="journal article" date="2025" name="Anaerobe">
        <title>Description of Anaerococcus kampingiae sp. nov., Anaerococcus groningensis sp. nov., Anaerococcus martiniensis sp. nov., and Anaerococcus cruorum sp. nov., isolated from human clinical specimens.</title>
        <authorList>
            <person name="Boiten K.E."/>
            <person name="Meijer J."/>
            <person name="van Wezel E.M."/>
            <person name="Veloo A.C.M."/>
        </authorList>
    </citation>
    <scope>NUCLEOTIDE SEQUENCE [LARGE SCALE GENOMIC DNA]</scope>
    <source>
        <strain evidence="9 10">ENR0874</strain>
    </source>
</reference>
<evidence type="ECO:0000313" key="10">
    <source>
        <dbReference type="Proteomes" id="UP001637994"/>
    </source>
</evidence>
<dbReference type="Pfam" id="PF20582">
    <property type="entry name" value="UPF0758_N"/>
    <property type="match status" value="1"/>
</dbReference>
<evidence type="ECO:0000256" key="5">
    <source>
        <dbReference type="ARBA" id="ARBA00022833"/>
    </source>
</evidence>
<dbReference type="CDD" id="cd08071">
    <property type="entry name" value="MPN_DUF2466"/>
    <property type="match status" value="1"/>
</dbReference>
<name>A0ABW9MDH2_9FIRM</name>
<protein>
    <submittedName>
        <fullName evidence="9">DNA repair protein RadC</fullName>
    </submittedName>
</protein>
<evidence type="ECO:0000256" key="7">
    <source>
        <dbReference type="RuleBase" id="RU003797"/>
    </source>
</evidence>
<evidence type="ECO:0000256" key="4">
    <source>
        <dbReference type="ARBA" id="ARBA00022801"/>
    </source>
</evidence>
<dbReference type="InterPro" id="IPR046778">
    <property type="entry name" value="UPF0758_N"/>
</dbReference>
<keyword evidence="5" id="KW-0862">Zinc</keyword>
<dbReference type="NCBIfam" id="TIGR00608">
    <property type="entry name" value="radc"/>
    <property type="match status" value="1"/>
</dbReference>
<dbReference type="InterPro" id="IPR025657">
    <property type="entry name" value="RadC_JAB"/>
</dbReference>
<organism evidence="9 10">
    <name type="scientific">Anaerococcus kampingae</name>
    <dbReference type="NCBI Taxonomy" id="3115614"/>
    <lineage>
        <taxon>Bacteria</taxon>
        <taxon>Bacillati</taxon>
        <taxon>Bacillota</taxon>
        <taxon>Tissierellia</taxon>
        <taxon>Tissierellales</taxon>
        <taxon>Peptoniphilaceae</taxon>
        <taxon>Anaerococcus</taxon>
    </lineage>
</organism>
<dbReference type="InterPro" id="IPR037518">
    <property type="entry name" value="MPN"/>
</dbReference>
<dbReference type="NCBIfam" id="NF000642">
    <property type="entry name" value="PRK00024.1"/>
    <property type="match status" value="1"/>
</dbReference>
<evidence type="ECO:0000259" key="8">
    <source>
        <dbReference type="PROSITE" id="PS50249"/>
    </source>
</evidence>
<dbReference type="Proteomes" id="UP001637994">
    <property type="component" value="Unassembled WGS sequence"/>
</dbReference>
<dbReference type="InterPro" id="IPR020891">
    <property type="entry name" value="UPF0758_CS"/>
</dbReference>
<comment type="similarity">
    <text evidence="1 7">Belongs to the UPF0758 family.</text>
</comment>
<dbReference type="PANTHER" id="PTHR30471:SF3">
    <property type="entry name" value="UPF0758 PROTEIN YEES-RELATED"/>
    <property type="match status" value="1"/>
</dbReference>
<evidence type="ECO:0000313" key="9">
    <source>
        <dbReference type="EMBL" id="MFO3667368.1"/>
    </source>
</evidence>
<dbReference type="Gene3D" id="3.40.140.10">
    <property type="entry name" value="Cytidine Deaminase, domain 2"/>
    <property type="match status" value="1"/>
</dbReference>
<evidence type="ECO:0000256" key="2">
    <source>
        <dbReference type="ARBA" id="ARBA00022670"/>
    </source>
</evidence>
<dbReference type="PROSITE" id="PS50249">
    <property type="entry name" value="MPN"/>
    <property type="match status" value="1"/>
</dbReference>
<dbReference type="PANTHER" id="PTHR30471">
    <property type="entry name" value="DNA REPAIR PROTEIN RADC"/>
    <property type="match status" value="1"/>
</dbReference>
<dbReference type="InterPro" id="IPR001405">
    <property type="entry name" value="UPF0758"/>
</dbReference>
<dbReference type="RefSeq" id="WP_265236887.1">
    <property type="nucleotide sequence ID" value="NZ_JBGMEF010000019.1"/>
</dbReference>
<keyword evidence="3" id="KW-0479">Metal-binding</keyword>
<evidence type="ECO:0000256" key="1">
    <source>
        <dbReference type="ARBA" id="ARBA00010243"/>
    </source>
</evidence>
<keyword evidence="6" id="KW-0482">Metalloprotease</keyword>
<sequence>MKQTIKQMKESDRPREKLINYGYGALTNTELLAIILQTGTSEKNAIELAEEILDSFSTEDLLEIGVSDLRKIKGIKDAKATKVIASLQLGKRLKEEYLNKKYDKITSNEDVYQMFRNKLAMEDREHFYIVLLNNKNMVIANELISIGDLNSSIVNPREVFKKAIKKSAKSIILVHNHPSGNPDPSKADIMVTRRLIDAGEILDINVLDHIIIGHTDYVSLKRDNYI</sequence>
<dbReference type="Pfam" id="PF04002">
    <property type="entry name" value="RadC"/>
    <property type="match status" value="1"/>
</dbReference>
<comment type="caution">
    <text evidence="9">The sequence shown here is derived from an EMBL/GenBank/DDBJ whole genome shotgun (WGS) entry which is preliminary data.</text>
</comment>
<feature type="domain" description="MPN" evidence="8">
    <location>
        <begin position="104"/>
        <end position="226"/>
    </location>
</feature>
<dbReference type="EMBL" id="JBGMEF010000019">
    <property type="protein sequence ID" value="MFO3667368.1"/>
    <property type="molecule type" value="Genomic_DNA"/>
</dbReference>
<keyword evidence="10" id="KW-1185">Reference proteome</keyword>
<keyword evidence="4" id="KW-0378">Hydrolase</keyword>